<evidence type="ECO:0000313" key="4">
    <source>
        <dbReference type="Proteomes" id="UP000598775"/>
    </source>
</evidence>
<dbReference type="RefSeq" id="WP_188675709.1">
    <property type="nucleotide sequence ID" value="NZ_BMGP01000002.1"/>
</dbReference>
<accession>A0A917B6M4</accession>
<dbReference type="AlphaFoldDB" id="A0A917B6M4"/>
<keyword evidence="2" id="KW-0812">Transmembrane</keyword>
<feature type="transmembrane region" description="Helical" evidence="2">
    <location>
        <begin position="265"/>
        <end position="290"/>
    </location>
</feature>
<evidence type="ECO:0000256" key="1">
    <source>
        <dbReference type="SAM" id="MobiDB-lite"/>
    </source>
</evidence>
<protein>
    <submittedName>
        <fullName evidence="3">Membrane protein</fullName>
    </submittedName>
</protein>
<keyword evidence="2" id="KW-0472">Membrane</keyword>
<evidence type="ECO:0000313" key="3">
    <source>
        <dbReference type="EMBL" id="GGF21501.1"/>
    </source>
</evidence>
<feature type="transmembrane region" description="Helical" evidence="2">
    <location>
        <begin position="351"/>
        <end position="371"/>
    </location>
</feature>
<feature type="transmembrane region" description="Helical" evidence="2">
    <location>
        <begin position="211"/>
        <end position="233"/>
    </location>
</feature>
<sequence length="389" mass="39416">MTSTIDLPDTAAHGEAARAHPAHAANTHTPRPTKPAPTLKPHTRWGRAIGIALGAAVVVALIVVAFVWPTITSSVKDIPIAIVGTSEQVTAVTDSLNKQAEGAFAVTAVGDRQDAVDLINTRTVYGAIVLGQSPEILTASANGAAVSQILDQLAAPIQAQANAAAQAAVTQAIAAGQAPAGTTAPAITVAVTDVVPLASTDARGVGLTAAAFPLVLGGILGGVLVSLLITGVWRRLTSVIVYAVVTGVGVTLIMQPWFGILQGSFALNAAAITLAMAATASFVVGANALLGRGGIAVGSVLTMLIGNPLSSATQPLQFDVAPWGAVGQWFVPGASSTLIRDLSYFPDASTIFPWLVLAGWTALGIVAMFVGHFRNQQVISSLAVSEDPA</sequence>
<name>A0A917B6M4_9MICO</name>
<comment type="caution">
    <text evidence="3">The sequence shown here is derived from an EMBL/GenBank/DDBJ whole genome shotgun (WGS) entry which is preliminary data.</text>
</comment>
<gene>
    <name evidence="3" type="ORF">GCM10011399_14010</name>
</gene>
<organism evidence="3 4">
    <name type="scientific">Subtercola lobariae</name>
    <dbReference type="NCBI Taxonomy" id="1588641"/>
    <lineage>
        <taxon>Bacteria</taxon>
        <taxon>Bacillati</taxon>
        <taxon>Actinomycetota</taxon>
        <taxon>Actinomycetes</taxon>
        <taxon>Micrococcales</taxon>
        <taxon>Microbacteriaceae</taxon>
        <taxon>Subtercola</taxon>
    </lineage>
</organism>
<dbReference type="Proteomes" id="UP000598775">
    <property type="component" value="Unassembled WGS sequence"/>
</dbReference>
<feature type="region of interest" description="Disordered" evidence="1">
    <location>
        <begin position="1"/>
        <end position="41"/>
    </location>
</feature>
<feature type="transmembrane region" description="Helical" evidence="2">
    <location>
        <begin position="239"/>
        <end position="258"/>
    </location>
</feature>
<feature type="transmembrane region" description="Helical" evidence="2">
    <location>
        <begin position="48"/>
        <end position="68"/>
    </location>
</feature>
<keyword evidence="4" id="KW-1185">Reference proteome</keyword>
<keyword evidence="2" id="KW-1133">Transmembrane helix</keyword>
<evidence type="ECO:0000256" key="2">
    <source>
        <dbReference type="SAM" id="Phobius"/>
    </source>
</evidence>
<reference evidence="3 4" key="1">
    <citation type="journal article" date="2014" name="Int. J. Syst. Evol. Microbiol.">
        <title>Complete genome sequence of Corynebacterium casei LMG S-19264T (=DSM 44701T), isolated from a smear-ripened cheese.</title>
        <authorList>
            <consortium name="US DOE Joint Genome Institute (JGI-PGF)"/>
            <person name="Walter F."/>
            <person name="Albersmeier A."/>
            <person name="Kalinowski J."/>
            <person name="Ruckert C."/>
        </authorList>
    </citation>
    <scope>NUCLEOTIDE SEQUENCE [LARGE SCALE GENOMIC DNA]</scope>
    <source>
        <strain evidence="3 4">CGMCC 1.12976</strain>
    </source>
</reference>
<dbReference type="EMBL" id="BMGP01000002">
    <property type="protein sequence ID" value="GGF21501.1"/>
    <property type="molecule type" value="Genomic_DNA"/>
</dbReference>
<proteinExistence type="predicted"/>